<dbReference type="InterPro" id="IPR029052">
    <property type="entry name" value="Metallo-depent_PP-like"/>
</dbReference>
<sequence>MVLLIRNHKKRTRRPSAQLPCVDEENHEPIASSNSREHSQKQGISRQNDENCQNNCYQDNPGSHNLDNNDTESIDACPITPKNIFHAMESCREGIDTLKPCPPTLAIEKEKIANTANRFTDAQRGRTLCHHKLIQPTPSQERAHLLKLRGYHETVRAFPSQMSLQSLPEERIDQEEAVVQLDLKHMQSCEKDARTATRRKSSDTCSTKMSSSVGDFSVSRSIAGSFEGDAFSEVSPTTTLFVPIQGSAEFNLSMFSYCQPCEMEHHSPSHRFVICADTQFGIATNNENWQAEMEYSVCAVNLINKMDPQPAFVCVCGDLVDMEFSFEKKKGSKSKFPSTLFNGESGIASREVCDFIQDEQNADFKRIWAGLDPSIALVCLCGNHDVGNRPTPRSISRFRSAFGDEYLAFWANGSYNIVLNNVIYVDPSGAERIFITQHRWLENRLQYARDHQATNIFVFSHHPWFLYDEFEDPEELTGYSPYPVEWQSFDNGGSFPDSYFSMPKKYRAMALKLFRQYSVKACFSGHFHQNLVSKTSWGMDMIVTASLSVIFDSTGKQISKANKSLEDEELDLLAYQRERRRKMTYESEEAMMSNSVSDEEMSAEPNCRGIRVVDVLSDSGFHHFFVPL</sequence>
<dbReference type="SUPFAM" id="SSF56300">
    <property type="entry name" value="Metallo-dependent phosphatases"/>
    <property type="match status" value="1"/>
</dbReference>
<keyword evidence="4" id="KW-1185">Reference proteome</keyword>
<proteinExistence type="predicted"/>
<dbReference type="Gene3D" id="3.60.21.10">
    <property type="match status" value="1"/>
</dbReference>
<comment type="caution">
    <text evidence="3">The sequence shown here is derived from an EMBL/GenBank/DDBJ whole genome shotgun (WGS) entry which is preliminary data.</text>
</comment>
<organism evidence="3 4">
    <name type="scientific">Stephanodiscus triporus</name>
    <dbReference type="NCBI Taxonomy" id="2934178"/>
    <lineage>
        <taxon>Eukaryota</taxon>
        <taxon>Sar</taxon>
        <taxon>Stramenopiles</taxon>
        <taxon>Ochrophyta</taxon>
        <taxon>Bacillariophyta</taxon>
        <taxon>Coscinodiscophyceae</taxon>
        <taxon>Thalassiosirophycidae</taxon>
        <taxon>Stephanodiscales</taxon>
        <taxon>Stephanodiscaceae</taxon>
        <taxon>Stephanodiscus</taxon>
    </lineage>
</organism>
<dbReference type="PANTHER" id="PTHR43143:SF1">
    <property type="entry name" value="SERINE_THREONINE-PROTEIN PHOSPHATASE CPPED1"/>
    <property type="match status" value="1"/>
</dbReference>
<feature type="region of interest" description="Disordered" evidence="1">
    <location>
        <begin position="1"/>
        <end position="69"/>
    </location>
</feature>
<dbReference type="Proteomes" id="UP001530315">
    <property type="component" value="Unassembled WGS sequence"/>
</dbReference>
<evidence type="ECO:0000259" key="2">
    <source>
        <dbReference type="Pfam" id="PF00149"/>
    </source>
</evidence>
<protein>
    <recommendedName>
        <fullName evidence="2">Calcineurin-like phosphoesterase domain-containing protein</fullName>
    </recommendedName>
</protein>
<name>A0ABD3NG94_9STRA</name>
<dbReference type="EMBL" id="JALLAZ020001438">
    <property type="protein sequence ID" value="KAL3774985.1"/>
    <property type="molecule type" value="Genomic_DNA"/>
</dbReference>
<feature type="compositionally biased region" description="Basic residues" evidence="1">
    <location>
        <begin position="1"/>
        <end position="14"/>
    </location>
</feature>
<dbReference type="InterPro" id="IPR004843">
    <property type="entry name" value="Calcineurin-like_PHP"/>
</dbReference>
<dbReference type="PANTHER" id="PTHR43143">
    <property type="entry name" value="METALLOPHOSPHOESTERASE, CALCINEURIN SUPERFAMILY"/>
    <property type="match status" value="1"/>
</dbReference>
<reference evidence="3 4" key="1">
    <citation type="submission" date="2024-10" db="EMBL/GenBank/DDBJ databases">
        <title>Updated reference genomes for cyclostephanoid diatoms.</title>
        <authorList>
            <person name="Roberts W.R."/>
            <person name="Alverson A.J."/>
        </authorList>
    </citation>
    <scope>NUCLEOTIDE SEQUENCE [LARGE SCALE GENOMIC DNA]</scope>
    <source>
        <strain evidence="3 4">AJA276-08</strain>
    </source>
</reference>
<dbReference type="AlphaFoldDB" id="A0ABD3NG94"/>
<dbReference type="Pfam" id="PF00149">
    <property type="entry name" value="Metallophos"/>
    <property type="match status" value="1"/>
</dbReference>
<evidence type="ECO:0000313" key="3">
    <source>
        <dbReference type="EMBL" id="KAL3774985.1"/>
    </source>
</evidence>
<gene>
    <name evidence="3" type="ORF">ACHAW5_007682</name>
</gene>
<evidence type="ECO:0000256" key="1">
    <source>
        <dbReference type="SAM" id="MobiDB-lite"/>
    </source>
</evidence>
<evidence type="ECO:0000313" key="4">
    <source>
        <dbReference type="Proteomes" id="UP001530315"/>
    </source>
</evidence>
<accession>A0ABD3NG94</accession>
<dbReference type="InterPro" id="IPR051918">
    <property type="entry name" value="STPP_CPPED1"/>
</dbReference>
<feature type="domain" description="Calcineurin-like phosphoesterase" evidence="2">
    <location>
        <begin position="271"/>
        <end position="529"/>
    </location>
</feature>
<feature type="compositionally biased region" description="Polar residues" evidence="1">
    <location>
        <begin position="41"/>
        <end position="68"/>
    </location>
</feature>